<feature type="domain" description="UspA" evidence="2">
    <location>
        <begin position="230"/>
        <end position="281"/>
    </location>
</feature>
<accession>A0A4R6K1G8</accession>
<dbReference type="InterPro" id="IPR006015">
    <property type="entry name" value="Universal_stress_UspA"/>
</dbReference>
<dbReference type="RefSeq" id="WP_133875910.1">
    <property type="nucleotide sequence ID" value="NZ_BOMD01000064.1"/>
</dbReference>
<organism evidence="3 4">
    <name type="scientific">Paractinoplanes brasiliensis</name>
    <dbReference type="NCBI Taxonomy" id="52695"/>
    <lineage>
        <taxon>Bacteria</taxon>
        <taxon>Bacillati</taxon>
        <taxon>Actinomycetota</taxon>
        <taxon>Actinomycetes</taxon>
        <taxon>Micromonosporales</taxon>
        <taxon>Micromonosporaceae</taxon>
        <taxon>Paractinoplanes</taxon>
    </lineage>
</organism>
<sequence>MDDTSAVRVLAGYDGSLSAGAAIEAGAVLLPSAHARITFCWTPPFASEAIRRRLRTRTIGLQDLVAAIEREGAAEAEHIAGTGVTLAQAAGWACEPLTERVYGGEGFAIADLAAKLDADVVLVGARGLGGASAVLGSVSDAVAHYTPRPVLVVPYPLLSDERADLARGPVLVGWDGSPGAQLALNTAQKLLTSRATVVAAVADDAVDPPKAPHEFLRLPAHGGHLTPGRAVAEGLATAARERHAAVVVVGSRGRSAAREILLGSVAMATLHHAHRPVLVVHDPAREP</sequence>
<evidence type="ECO:0000313" key="3">
    <source>
        <dbReference type="EMBL" id="TDO41951.1"/>
    </source>
</evidence>
<dbReference type="OrthoDB" id="3473874at2"/>
<dbReference type="Gene3D" id="3.40.50.12370">
    <property type="match status" value="1"/>
</dbReference>
<protein>
    <submittedName>
        <fullName evidence="3">Nucleotide-binding universal stress UspA family protein</fullName>
    </submittedName>
</protein>
<evidence type="ECO:0000313" key="4">
    <source>
        <dbReference type="Proteomes" id="UP000294901"/>
    </source>
</evidence>
<dbReference type="Gene3D" id="3.40.50.620">
    <property type="entry name" value="HUPs"/>
    <property type="match status" value="1"/>
</dbReference>
<gene>
    <name evidence="3" type="ORF">C8E87_5712</name>
</gene>
<name>A0A4R6K1G8_9ACTN</name>
<comment type="caution">
    <text evidence="3">The sequence shown here is derived from an EMBL/GenBank/DDBJ whole genome shotgun (WGS) entry which is preliminary data.</text>
</comment>
<dbReference type="AlphaFoldDB" id="A0A4R6K1G8"/>
<dbReference type="Proteomes" id="UP000294901">
    <property type="component" value="Unassembled WGS sequence"/>
</dbReference>
<reference evidence="3 4" key="1">
    <citation type="submission" date="2019-03" db="EMBL/GenBank/DDBJ databases">
        <title>Sequencing the genomes of 1000 actinobacteria strains.</title>
        <authorList>
            <person name="Klenk H.-P."/>
        </authorList>
    </citation>
    <scope>NUCLEOTIDE SEQUENCE [LARGE SCALE GENOMIC DNA]</scope>
    <source>
        <strain evidence="3 4">DSM 43805</strain>
    </source>
</reference>
<feature type="domain" description="UspA" evidence="2">
    <location>
        <begin position="8"/>
        <end position="154"/>
    </location>
</feature>
<evidence type="ECO:0000259" key="2">
    <source>
        <dbReference type="Pfam" id="PF00582"/>
    </source>
</evidence>
<dbReference type="Pfam" id="PF00582">
    <property type="entry name" value="Usp"/>
    <property type="match status" value="2"/>
</dbReference>
<dbReference type="EMBL" id="SNWR01000001">
    <property type="protein sequence ID" value="TDO41951.1"/>
    <property type="molecule type" value="Genomic_DNA"/>
</dbReference>
<dbReference type="PANTHER" id="PTHR46268:SF6">
    <property type="entry name" value="UNIVERSAL STRESS PROTEIN UP12"/>
    <property type="match status" value="1"/>
</dbReference>
<dbReference type="InterPro" id="IPR014729">
    <property type="entry name" value="Rossmann-like_a/b/a_fold"/>
</dbReference>
<keyword evidence="4" id="KW-1185">Reference proteome</keyword>
<dbReference type="PANTHER" id="PTHR46268">
    <property type="entry name" value="STRESS RESPONSE PROTEIN NHAX"/>
    <property type="match status" value="1"/>
</dbReference>
<proteinExistence type="inferred from homology"/>
<comment type="similarity">
    <text evidence="1">Belongs to the universal stress protein A family.</text>
</comment>
<dbReference type="PRINTS" id="PR01438">
    <property type="entry name" value="UNVRSLSTRESS"/>
</dbReference>
<dbReference type="SUPFAM" id="SSF52402">
    <property type="entry name" value="Adenine nucleotide alpha hydrolases-like"/>
    <property type="match status" value="2"/>
</dbReference>
<dbReference type="InterPro" id="IPR006016">
    <property type="entry name" value="UspA"/>
</dbReference>
<evidence type="ECO:0000256" key="1">
    <source>
        <dbReference type="ARBA" id="ARBA00008791"/>
    </source>
</evidence>